<dbReference type="PANTHER" id="PTHR10357:SF179">
    <property type="entry name" value="NEUTRAL AND BASIC AMINO ACID TRANSPORT PROTEIN RBAT"/>
    <property type="match status" value="1"/>
</dbReference>
<dbReference type="GO" id="GO:0009313">
    <property type="term" value="P:oligosaccharide catabolic process"/>
    <property type="evidence" value="ECO:0007669"/>
    <property type="project" value="TreeGrafter"/>
</dbReference>
<dbReference type="EMBL" id="DVGA01000038">
    <property type="protein sequence ID" value="HIQ78342.1"/>
    <property type="molecule type" value="Genomic_DNA"/>
</dbReference>
<evidence type="ECO:0000313" key="2">
    <source>
        <dbReference type="EMBL" id="HIQ78342.1"/>
    </source>
</evidence>
<organism evidence="2 3">
    <name type="scientific">Candidatus Scatomorpha intestinavium</name>
    <dbReference type="NCBI Taxonomy" id="2840922"/>
    <lineage>
        <taxon>Bacteria</taxon>
        <taxon>Bacillati</taxon>
        <taxon>Bacillota</taxon>
        <taxon>Clostridia</taxon>
        <taxon>Eubacteriales</taxon>
        <taxon>Candidatus Scatomorpha</taxon>
    </lineage>
</organism>
<feature type="non-terminal residue" evidence="2">
    <location>
        <position position="89"/>
    </location>
</feature>
<sequence>MARSDWYKTMVVYQIWPRSFCDGNGDGIGDLYGVLSKLDYIKSLGVNAIWFSPLYPSPNADFGYDVADYRSINPEYGDLDIFKKVLDGA</sequence>
<dbReference type="SUPFAM" id="SSF51445">
    <property type="entry name" value="(Trans)glycosidases"/>
    <property type="match status" value="1"/>
</dbReference>
<name>A0A9D0ZCW3_9FIRM</name>
<dbReference type="Gene3D" id="3.20.20.80">
    <property type="entry name" value="Glycosidases"/>
    <property type="match status" value="1"/>
</dbReference>
<reference evidence="2" key="1">
    <citation type="submission" date="2020-10" db="EMBL/GenBank/DDBJ databases">
        <authorList>
            <person name="Gilroy R."/>
        </authorList>
    </citation>
    <scope>NUCLEOTIDE SEQUENCE</scope>
    <source>
        <strain evidence="2">ChiBcolR7-354</strain>
    </source>
</reference>
<dbReference type="Pfam" id="PF00128">
    <property type="entry name" value="Alpha-amylase"/>
    <property type="match status" value="1"/>
</dbReference>
<gene>
    <name evidence="2" type="ORF">IAB77_03690</name>
</gene>
<dbReference type="InterPro" id="IPR006047">
    <property type="entry name" value="GH13_cat_dom"/>
</dbReference>
<dbReference type="Proteomes" id="UP000824262">
    <property type="component" value="Unassembled WGS sequence"/>
</dbReference>
<feature type="domain" description="Glycosyl hydrolase family 13 catalytic" evidence="1">
    <location>
        <begin position="14"/>
        <end position="87"/>
    </location>
</feature>
<accession>A0A9D0ZCW3</accession>
<evidence type="ECO:0000259" key="1">
    <source>
        <dbReference type="Pfam" id="PF00128"/>
    </source>
</evidence>
<dbReference type="InterPro" id="IPR017853">
    <property type="entry name" value="GH"/>
</dbReference>
<dbReference type="PANTHER" id="PTHR10357">
    <property type="entry name" value="ALPHA-AMYLASE FAMILY MEMBER"/>
    <property type="match status" value="1"/>
</dbReference>
<comment type="caution">
    <text evidence="2">The sequence shown here is derived from an EMBL/GenBank/DDBJ whole genome shotgun (WGS) entry which is preliminary data.</text>
</comment>
<dbReference type="AlphaFoldDB" id="A0A9D0ZCW3"/>
<dbReference type="GO" id="GO:0004556">
    <property type="term" value="F:alpha-amylase activity"/>
    <property type="evidence" value="ECO:0007669"/>
    <property type="project" value="TreeGrafter"/>
</dbReference>
<protein>
    <submittedName>
        <fullName evidence="2">Alpha-glucosidase</fullName>
    </submittedName>
</protein>
<reference evidence="2" key="2">
    <citation type="journal article" date="2021" name="PeerJ">
        <title>Extensive microbial diversity within the chicken gut microbiome revealed by metagenomics and culture.</title>
        <authorList>
            <person name="Gilroy R."/>
            <person name="Ravi A."/>
            <person name="Getino M."/>
            <person name="Pursley I."/>
            <person name="Horton D.L."/>
            <person name="Alikhan N.F."/>
            <person name="Baker D."/>
            <person name="Gharbi K."/>
            <person name="Hall N."/>
            <person name="Watson M."/>
            <person name="Adriaenssens E.M."/>
            <person name="Foster-Nyarko E."/>
            <person name="Jarju S."/>
            <person name="Secka A."/>
            <person name="Antonio M."/>
            <person name="Oren A."/>
            <person name="Chaudhuri R.R."/>
            <person name="La Ragione R."/>
            <person name="Hildebrand F."/>
            <person name="Pallen M.J."/>
        </authorList>
    </citation>
    <scope>NUCLEOTIDE SEQUENCE</scope>
    <source>
        <strain evidence="2">ChiBcolR7-354</strain>
    </source>
</reference>
<evidence type="ECO:0000313" key="3">
    <source>
        <dbReference type="Proteomes" id="UP000824262"/>
    </source>
</evidence>
<proteinExistence type="predicted"/>